<organism evidence="5 6">
    <name type="scientific">Aliarcobacter cryaerophilus</name>
    <dbReference type="NCBI Taxonomy" id="28198"/>
    <lineage>
        <taxon>Bacteria</taxon>
        <taxon>Pseudomonadati</taxon>
        <taxon>Campylobacterota</taxon>
        <taxon>Epsilonproteobacteria</taxon>
        <taxon>Campylobacterales</taxon>
        <taxon>Arcobacteraceae</taxon>
        <taxon>Aliarcobacter</taxon>
    </lineage>
</organism>
<reference evidence="5 6" key="1">
    <citation type="submission" date="2017-09" db="EMBL/GenBank/DDBJ databases">
        <title>Reassesment of A. cryaerophilus.</title>
        <authorList>
            <person name="Perez-Cataluna A."/>
            <person name="Collado L."/>
            <person name="Salgado O."/>
            <person name="Lefinanco V."/>
            <person name="Figueras M.J."/>
        </authorList>
    </citation>
    <scope>NUCLEOTIDE SEQUENCE [LARGE SCALE GENOMIC DNA]</scope>
    <source>
        <strain evidence="5 6">LMG 9861</strain>
    </source>
</reference>
<comment type="caution">
    <text evidence="5">The sequence shown here is derived from an EMBL/GenBank/DDBJ whole genome shotgun (WGS) entry which is preliminary data.</text>
</comment>
<dbReference type="Gene3D" id="1.10.287.1120">
    <property type="entry name" value="Bipartite methylase S protein"/>
    <property type="match status" value="1"/>
</dbReference>
<dbReference type="PANTHER" id="PTHR30408:SF12">
    <property type="entry name" value="TYPE I RESTRICTION ENZYME MJAVIII SPECIFICITY SUBUNIT"/>
    <property type="match status" value="1"/>
</dbReference>
<dbReference type="CDD" id="cd17260">
    <property type="entry name" value="RMtype1_S_EcoEI-TRD1-CR1_like"/>
    <property type="match status" value="1"/>
</dbReference>
<dbReference type="EMBL" id="NXGJ01000018">
    <property type="protein sequence ID" value="PRM86954.1"/>
    <property type="molecule type" value="Genomic_DNA"/>
</dbReference>
<evidence type="ECO:0000259" key="4">
    <source>
        <dbReference type="Pfam" id="PF01420"/>
    </source>
</evidence>
<keyword evidence="2" id="KW-0680">Restriction system</keyword>
<keyword evidence="3" id="KW-0238">DNA-binding</keyword>
<dbReference type="Proteomes" id="UP000239065">
    <property type="component" value="Unassembled WGS sequence"/>
</dbReference>
<evidence type="ECO:0000256" key="3">
    <source>
        <dbReference type="ARBA" id="ARBA00023125"/>
    </source>
</evidence>
<dbReference type="AlphaFoldDB" id="A0A2S9SK52"/>
<evidence type="ECO:0000256" key="1">
    <source>
        <dbReference type="ARBA" id="ARBA00010923"/>
    </source>
</evidence>
<gene>
    <name evidence="5" type="ORF">CJ669_10055</name>
</gene>
<dbReference type="PANTHER" id="PTHR30408">
    <property type="entry name" value="TYPE-1 RESTRICTION ENZYME ECOKI SPECIFICITY PROTEIN"/>
    <property type="match status" value="1"/>
</dbReference>
<dbReference type="InterPro" id="IPR052021">
    <property type="entry name" value="Type-I_RS_S_subunit"/>
</dbReference>
<dbReference type="GO" id="GO:0009307">
    <property type="term" value="P:DNA restriction-modification system"/>
    <property type="evidence" value="ECO:0007669"/>
    <property type="project" value="UniProtKB-KW"/>
</dbReference>
<evidence type="ECO:0000256" key="2">
    <source>
        <dbReference type="ARBA" id="ARBA00022747"/>
    </source>
</evidence>
<dbReference type="InterPro" id="IPR000055">
    <property type="entry name" value="Restrct_endonuc_typeI_TRD"/>
</dbReference>
<dbReference type="SUPFAM" id="SSF116734">
    <property type="entry name" value="DNA methylase specificity domain"/>
    <property type="match status" value="2"/>
</dbReference>
<dbReference type="Pfam" id="PF01420">
    <property type="entry name" value="Methylase_S"/>
    <property type="match status" value="2"/>
</dbReference>
<dbReference type="InterPro" id="IPR044946">
    <property type="entry name" value="Restrct_endonuc_typeI_TRD_sf"/>
</dbReference>
<sequence length="466" mass="53587">MKYRIREQNELKPSGVEWLGDIYKNWGLISIKRLIQILTDYTANGSFADLAKNVTYLDEPDFARLIRLTDIRKDFKNDTGVYINKDSYEFLKKSSLFGNEILIANVGAYSGYSFLLPEKLDFKASLAPNMFLIKFKENKVLHKFIFYVLKSNIVLDKLIQLSISAAQPKLNKDNIKSLVIPFLSLLEQQKIANFLDEKSKIFDEAISKKEQLISKLELAKQSLISEVVTGKLKIVEQNSKLQSIKREKNELKPSGVKWLGDIPKDWQVKKLKYFTKLNPNKFNLDEKIKDDIEVSFVPMENIRRGNINLENSKNINSVINGYTFFEENDILIAKVTPCFENHNCAIAKNLKNEIGFGSTELNVLRCFNKDSIKFVYYYIQTDLFINLGVSQMTGTGGLKRVPSSFFENFKISFPTITEQQKISKYLDEKLIHFDNTIEKTKQSIKKLKEAKEALISQAVTGKIEVL</sequence>
<name>A0A2S9SK52_9BACT</name>
<dbReference type="RefSeq" id="WP_105909813.1">
    <property type="nucleotide sequence ID" value="NZ_NXGJ01000018.1"/>
</dbReference>
<evidence type="ECO:0000313" key="5">
    <source>
        <dbReference type="EMBL" id="PRM86954.1"/>
    </source>
</evidence>
<accession>A0A2S9SK52</accession>
<dbReference type="Gene3D" id="3.90.220.20">
    <property type="entry name" value="DNA methylase specificity domains"/>
    <property type="match status" value="2"/>
</dbReference>
<protein>
    <recommendedName>
        <fullName evidence="4">Type I restriction modification DNA specificity domain-containing protein</fullName>
    </recommendedName>
</protein>
<feature type="domain" description="Type I restriction modification DNA specificity" evidence="4">
    <location>
        <begin position="263"/>
        <end position="448"/>
    </location>
</feature>
<evidence type="ECO:0000313" key="6">
    <source>
        <dbReference type="Proteomes" id="UP000239065"/>
    </source>
</evidence>
<proteinExistence type="inferred from homology"/>
<feature type="domain" description="Type I restriction modification DNA specificity" evidence="4">
    <location>
        <begin position="78"/>
        <end position="207"/>
    </location>
</feature>
<dbReference type="GO" id="GO:0003677">
    <property type="term" value="F:DNA binding"/>
    <property type="evidence" value="ECO:0007669"/>
    <property type="project" value="UniProtKB-KW"/>
</dbReference>
<comment type="similarity">
    <text evidence="1">Belongs to the type-I restriction system S methylase family.</text>
</comment>